<dbReference type="OrthoDB" id="197113at2"/>
<dbReference type="Proteomes" id="UP000290870">
    <property type="component" value="Unassembled WGS sequence"/>
</dbReference>
<dbReference type="InterPro" id="IPR010035">
    <property type="entry name" value="Thi_S"/>
</dbReference>
<dbReference type="PANTHER" id="PTHR34472:SF1">
    <property type="entry name" value="SULFUR CARRIER PROTEIN THIS"/>
    <property type="match status" value="1"/>
</dbReference>
<dbReference type="SUPFAM" id="SSF54285">
    <property type="entry name" value="MoaD/ThiS"/>
    <property type="match status" value="1"/>
</dbReference>
<dbReference type="Gene3D" id="3.10.20.30">
    <property type="match status" value="1"/>
</dbReference>
<dbReference type="InterPro" id="IPR012675">
    <property type="entry name" value="Beta-grasp_dom_sf"/>
</dbReference>
<dbReference type="EMBL" id="PDJZ01000009">
    <property type="protein sequence ID" value="RXJ83703.1"/>
    <property type="molecule type" value="Genomic_DNA"/>
</dbReference>
<comment type="caution">
    <text evidence="1">The sequence shown here is derived from an EMBL/GenBank/DDBJ whole genome shotgun (WGS) entry which is preliminary data.</text>
</comment>
<dbReference type="AlphaFoldDB" id="A0A4Q0ZBP6"/>
<dbReference type="PANTHER" id="PTHR34472">
    <property type="entry name" value="SULFUR CARRIER PROTEIN THIS"/>
    <property type="match status" value="1"/>
</dbReference>
<dbReference type="CDD" id="cd00565">
    <property type="entry name" value="Ubl_ThiS"/>
    <property type="match status" value="1"/>
</dbReference>
<protein>
    <submittedName>
        <fullName evidence="1">Thiamine biosynthesis protein ThiS</fullName>
    </submittedName>
</protein>
<accession>A0A4Q0ZBP6</accession>
<dbReference type="Pfam" id="PF02597">
    <property type="entry name" value="ThiS"/>
    <property type="match status" value="1"/>
</dbReference>
<organism evidence="1 2">
    <name type="scientific">Arcobacter cloacae</name>
    <dbReference type="NCBI Taxonomy" id="1054034"/>
    <lineage>
        <taxon>Bacteria</taxon>
        <taxon>Pseudomonadati</taxon>
        <taxon>Campylobacterota</taxon>
        <taxon>Epsilonproteobacteria</taxon>
        <taxon>Campylobacterales</taxon>
        <taxon>Arcobacteraceae</taxon>
        <taxon>Arcobacter</taxon>
    </lineage>
</organism>
<dbReference type="RefSeq" id="WP_128986959.1">
    <property type="nucleotide sequence ID" value="NZ_PDJZ01000009.1"/>
</dbReference>
<reference evidence="1 2" key="1">
    <citation type="submission" date="2017-10" db="EMBL/GenBank/DDBJ databases">
        <title>Genomics of the genus Arcobacter.</title>
        <authorList>
            <person name="Perez-Cataluna A."/>
            <person name="Figueras M.J."/>
        </authorList>
    </citation>
    <scope>NUCLEOTIDE SEQUENCE [LARGE SCALE GENOMIC DNA]</scope>
    <source>
        <strain evidence="1 2">F26</strain>
    </source>
</reference>
<dbReference type="InterPro" id="IPR016155">
    <property type="entry name" value="Mopterin_synth/thiamin_S_b"/>
</dbReference>
<evidence type="ECO:0000313" key="2">
    <source>
        <dbReference type="Proteomes" id="UP000290870"/>
    </source>
</evidence>
<sequence length="66" mass="7429">MTLVINGEIKEFDNSFSLQDIITNLQIENKVMAAAVNMNIVKKDDWSNFIPKNDDKIELLQFVGGG</sequence>
<evidence type="ECO:0000313" key="1">
    <source>
        <dbReference type="EMBL" id="RXJ83703.1"/>
    </source>
</evidence>
<proteinExistence type="predicted"/>
<dbReference type="InterPro" id="IPR003749">
    <property type="entry name" value="ThiS/MoaD-like"/>
</dbReference>
<dbReference type="NCBIfam" id="TIGR01683">
    <property type="entry name" value="thiS"/>
    <property type="match status" value="1"/>
</dbReference>
<name>A0A4Q0ZBP6_9BACT</name>
<gene>
    <name evidence="1" type="primary">thiS</name>
    <name evidence="1" type="ORF">CRU90_09015</name>
</gene>